<protein>
    <submittedName>
        <fullName evidence="12">TonB-linked SusC/RagA family outer membrane protein</fullName>
    </submittedName>
</protein>
<comment type="subcellular location">
    <subcellularLocation>
        <location evidence="1 8">Cell outer membrane</location>
        <topology evidence="1 8">Multi-pass membrane protein</topology>
    </subcellularLocation>
</comment>
<evidence type="ECO:0000256" key="8">
    <source>
        <dbReference type="PROSITE-ProRule" id="PRU01360"/>
    </source>
</evidence>
<evidence type="ECO:0000259" key="10">
    <source>
        <dbReference type="Pfam" id="PF00593"/>
    </source>
</evidence>
<evidence type="ECO:0000313" key="13">
    <source>
        <dbReference type="Proteomes" id="UP000295807"/>
    </source>
</evidence>
<dbReference type="PROSITE" id="PS52016">
    <property type="entry name" value="TONB_DEPENDENT_REC_3"/>
    <property type="match status" value="1"/>
</dbReference>
<keyword evidence="6 8" id="KW-0472">Membrane</keyword>
<accession>A0A4R3KMA6</accession>
<dbReference type="NCBIfam" id="TIGR04057">
    <property type="entry name" value="SusC_RagA_signa"/>
    <property type="match status" value="1"/>
</dbReference>
<evidence type="ECO:0000256" key="1">
    <source>
        <dbReference type="ARBA" id="ARBA00004571"/>
    </source>
</evidence>
<organism evidence="12 13">
    <name type="scientific">Anseongella ginsenosidimutans</name>
    <dbReference type="NCBI Taxonomy" id="496056"/>
    <lineage>
        <taxon>Bacteria</taxon>
        <taxon>Pseudomonadati</taxon>
        <taxon>Bacteroidota</taxon>
        <taxon>Sphingobacteriia</taxon>
        <taxon>Sphingobacteriales</taxon>
        <taxon>Sphingobacteriaceae</taxon>
        <taxon>Anseongella</taxon>
    </lineage>
</organism>
<dbReference type="Gene3D" id="2.170.130.10">
    <property type="entry name" value="TonB-dependent receptor, plug domain"/>
    <property type="match status" value="1"/>
</dbReference>
<dbReference type="InterPro" id="IPR012910">
    <property type="entry name" value="Plug_dom"/>
</dbReference>
<evidence type="ECO:0000256" key="6">
    <source>
        <dbReference type="ARBA" id="ARBA00023136"/>
    </source>
</evidence>
<dbReference type="AlphaFoldDB" id="A0A4R3KMA6"/>
<dbReference type="SUPFAM" id="SSF49464">
    <property type="entry name" value="Carboxypeptidase regulatory domain-like"/>
    <property type="match status" value="1"/>
</dbReference>
<evidence type="ECO:0000256" key="9">
    <source>
        <dbReference type="RuleBase" id="RU003357"/>
    </source>
</evidence>
<dbReference type="Gene3D" id="2.60.40.1120">
    <property type="entry name" value="Carboxypeptidase-like, regulatory domain"/>
    <property type="match status" value="1"/>
</dbReference>
<dbReference type="InterPro" id="IPR036942">
    <property type="entry name" value="Beta-barrel_TonB_sf"/>
</dbReference>
<dbReference type="InterPro" id="IPR037066">
    <property type="entry name" value="Plug_dom_sf"/>
</dbReference>
<dbReference type="InterPro" id="IPR000531">
    <property type="entry name" value="Beta-barrel_TonB"/>
</dbReference>
<reference evidence="12 13" key="1">
    <citation type="submission" date="2019-03" db="EMBL/GenBank/DDBJ databases">
        <title>Genomic Encyclopedia of Type Strains, Phase IV (KMG-IV): sequencing the most valuable type-strain genomes for metagenomic binning, comparative biology and taxonomic classification.</title>
        <authorList>
            <person name="Goeker M."/>
        </authorList>
    </citation>
    <scope>NUCLEOTIDE SEQUENCE [LARGE SCALE GENOMIC DNA]</scope>
    <source>
        <strain evidence="12 13">DSM 21100</strain>
    </source>
</reference>
<sequence length="1179" mass="129864">MNFIVQIDWRKIMRITFSQLVIAILFTCVSYAKDGLAQHVLDRQVDISVRKVSLTEVLSQLEAKTRIKFVYSENVVSTEGLVSIKAKHASLKTVLDELLHSKGIAYDVINDRIVLGKMKNHSSPPGKVKKDLVIDLRRPLQTTITGKVTDAVSGNPIPGVAVTIKGTTRGTATDLEGNYSLAASPEETLVFSFLGYKNVERAPGNETVLNVALESDVAGLEQVVVVGYGTQQKKDLTGAVSVVNVQDLVQQPTANVTTQLQGRAAGVTVLGGGQPGDPPQIRIRGINTFGNNSPLFVVDGVPTENINDLNPYDIATMQVMKDAGSASIYGSRAANGVVIISTKRGHGKVKVSYDAYYGTQLPPSGNVWDILSPMEMAELKWMADPANIGNDVQYGNGSTPRLPDYIQPDGAMEGEVDIEDYNVDPFYTNSDAVGGFYRIVKANKQGTNWFDEIFDPAPMTSHNLSVSGGGEQGNYLFSMNYFNQEGTLINTYMKRYTIRANSQYNVSSNIRIGENISFSVIDNPRIAELTEGSGIGHAYRQQPIIPVHDIMGNYAGSAGTELGNARNPVAILERTANNKANAYRIFGNIFAEADFAEHFTVRTQFGGELYSGFAQSFAYPEYENKENTPTNTYNESSYNGNNWTWTNMITYHQVFNDMHDLTVLAGTEAYHNQGRNLSGSTQGYFSFDPDFTNLGSGSGTRNNASGRYEDALFSLFGRVDYTFKDRYLLSATVRRDGSSRFQVYQYGWFPAVSAGWRISEEEFWNSPWLDELKLRGSYGVMGNQMNVAPDNAFTTFSGDRTTSYYDIGGSNNSITEGFRRNRVGNPDAKWEKNITANIGLDATLFSGKLDLTAEYYRKDVDDLLYNPSLPGTAGSVTAPFINIAKMRNQGLDLSATTYLDITKDLLLDATVTFTTYSNEILKVSAGADYFDTDGRRFNGSFIVRNQVGSPIGSFFGYQIEGFWNTEEDIAAANAGSPTGTYQTDIGLGRFRYADINGDGMVTADDRTVLGNPNPDFSYGLNLGLKYKQFDFSFFLFGTAGNDIWNQLKWWHDFNASFQGAKSHTALYDSWTKEDHNAIAPIQEKDGYVSTNGVPNSYYVEKGSYLRAKNAQLGYTFPSETLDRMGISRLRIYLQAANLFTISDYSGVDPEISGGTVSFGIDEGAYPNMQQFLLGLGLTF</sequence>
<keyword evidence="7 8" id="KW-0998">Cell outer membrane</keyword>
<evidence type="ECO:0000256" key="7">
    <source>
        <dbReference type="ARBA" id="ARBA00023237"/>
    </source>
</evidence>
<comment type="similarity">
    <text evidence="8 9">Belongs to the TonB-dependent receptor family.</text>
</comment>
<evidence type="ECO:0000259" key="11">
    <source>
        <dbReference type="Pfam" id="PF07715"/>
    </source>
</evidence>
<dbReference type="Pfam" id="PF07715">
    <property type="entry name" value="Plug"/>
    <property type="match status" value="1"/>
</dbReference>
<dbReference type="Pfam" id="PF13715">
    <property type="entry name" value="CarbopepD_reg_2"/>
    <property type="match status" value="1"/>
</dbReference>
<dbReference type="InterPro" id="IPR008969">
    <property type="entry name" value="CarboxyPept-like_regulatory"/>
</dbReference>
<keyword evidence="2 8" id="KW-0813">Transport</keyword>
<dbReference type="EMBL" id="SMAD01000016">
    <property type="protein sequence ID" value="TCS84910.1"/>
    <property type="molecule type" value="Genomic_DNA"/>
</dbReference>
<keyword evidence="5 9" id="KW-0798">TonB box</keyword>
<evidence type="ECO:0000313" key="12">
    <source>
        <dbReference type="EMBL" id="TCS84910.1"/>
    </source>
</evidence>
<gene>
    <name evidence="12" type="ORF">EDD80_1162</name>
</gene>
<comment type="caution">
    <text evidence="12">The sequence shown here is derived from an EMBL/GenBank/DDBJ whole genome shotgun (WGS) entry which is preliminary data.</text>
</comment>
<feature type="domain" description="TonB-dependent receptor plug" evidence="11">
    <location>
        <begin position="233"/>
        <end position="337"/>
    </location>
</feature>
<feature type="domain" description="TonB-dependent receptor-like beta-barrel" evidence="10">
    <location>
        <begin position="600"/>
        <end position="1026"/>
    </location>
</feature>
<keyword evidence="3 8" id="KW-1134">Transmembrane beta strand</keyword>
<evidence type="ECO:0000256" key="3">
    <source>
        <dbReference type="ARBA" id="ARBA00022452"/>
    </source>
</evidence>
<dbReference type="NCBIfam" id="TIGR04056">
    <property type="entry name" value="OMP_RagA_SusC"/>
    <property type="match status" value="1"/>
</dbReference>
<dbReference type="InterPro" id="IPR023997">
    <property type="entry name" value="TonB-dep_OMP_SusC/RagA_CS"/>
</dbReference>
<keyword evidence="13" id="KW-1185">Reference proteome</keyword>
<dbReference type="Pfam" id="PF00593">
    <property type="entry name" value="TonB_dep_Rec_b-barrel"/>
    <property type="match status" value="1"/>
</dbReference>
<dbReference type="InterPro" id="IPR023996">
    <property type="entry name" value="TonB-dep_OMP_SusC/RagA"/>
</dbReference>
<dbReference type="Proteomes" id="UP000295807">
    <property type="component" value="Unassembled WGS sequence"/>
</dbReference>
<proteinExistence type="inferred from homology"/>
<name>A0A4R3KMA6_9SPHI</name>
<dbReference type="InterPro" id="IPR039426">
    <property type="entry name" value="TonB-dep_rcpt-like"/>
</dbReference>
<dbReference type="OrthoDB" id="9768177at2"/>
<dbReference type="GO" id="GO:0009279">
    <property type="term" value="C:cell outer membrane"/>
    <property type="evidence" value="ECO:0007669"/>
    <property type="project" value="UniProtKB-SubCell"/>
</dbReference>
<evidence type="ECO:0000256" key="2">
    <source>
        <dbReference type="ARBA" id="ARBA00022448"/>
    </source>
</evidence>
<dbReference type="SUPFAM" id="SSF56935">
    <property type="entry name" value="Porins"/>
    <property type="match status" value="1"/>
</dbReference>
<dbReference type="Gene3D" id="2.40.170.20">
    <property type="entry name" value="TonB-dependent receptor, beta-barrel domain"/>
    <property type="match status" value="1"/>
</dbReference>
<evidence type="ECO:0000256" key="5">
    <source>
        <dbReference type="ARBA" id="ARBA00023077"/>
    </source>
</evidence>
<keyword evidence="4 8" id="KW-0812">Transmembrane</keyword>
<evidence type="ECO:0000256" key="4">
    <source>
        <dbReference type="ARBA" id="ARBA00022692"/>
    </source>
</evidence>